<dbReference type="InterPro" id="IPR055170">
    <property type="entry name" value="GFO_IDH_MocA-like_dom"/>
</dbReference>
<organism evidence="4 5">
    <name type="scientific">Roseibium denhamense</name>
    <dbReference type="NCBI Taxonomy" id="76305"/>
    <lineage>
        <taxon>Bacteria</taxon>
        <taxon>Pseudomonadati</taxon>
        <taxon>Pseudomonadota</taxon>
        <taxon>Alphaproteobacteria</taxon>
        <taxon>Hyphomicrobiales</taxon>
        <taxon>Stappiaceae</taxon>
        <taxon>Roseibium</taxon>
    </lineage>
</organism>
<feature type="domain" description="GFO/IDH/MocA-like oxidoreductase" evidence="3">
    <location>
        <begin position="131"/>
        <end position="264"/>
    </location>
</feature>
<reference evidence="4 5" key="1">
    <citation type="submission" date="2017-05" db="EMBL/GenBank/DDBJ databases">
        <authorList>
            <person name="Varghese N."/>
            <person name="Submissions S."/>
        </authorList>
    </citation>
    <scope>NUCLEOTIDE SEQUENCE [LARGE SCALE GENOMIC DNA]</scope>
    <source>
        <strain evidence="4 5">DSM 15949</strain>
    </source>
</reference>
<dbReference type="Pfam" id="PF01408">
    <property type="entry name" value="GFO_IDH_MocA"/>
    <property type="match status" value="1"/>
</dbReference>
<evidence type="ECO:0000256" key="1">
    <source>
        <dbReference type="ARBA" id="ARBA00023002"/>
    </source>
</evidence>
<dbReference type="InterPro" id="IPR000683">
    <property type="entry name" value="Gfo/Idh/MocA-like_OxRdtase_N"/>
</dbReference>
<dbReference type="InterPro" id="IPR050463">
    <property type="entry name" value="Gfo/Idh/MocA_oxidrdct_glycsds"/>
</dbReference>
<evidence type="ECO:0000259" key="3">
    <source>
        <dbReference type="Pfam" id="PF22725"/>
    </source>
</evidence>
<dbReference type="Gene3D" id="3.40.50.720">
    <property type="entry name" value="NAD(P)-binding Rossmann-like Domain"/>
    <property type="match status" value="1"/>
</dbReference>
<dbReference type="EMBL" id="FXTT01000002">
    <property type="protein sequence ID" value="SMP18182.1"/>
    <property type="molecule type" value="Genomic_DNA"/>
</dbReference>
<dbReference type="Gene3D" id="3.30.360.10">
    <property type="entry name" value="Dihydrodipicolinate Reductase, domain 2"/>
    <property type="match status" value="1"/>
</dbReference>
<protein>
    <submittedName>
        <fullName evidence="4">Predicted dehydrogenase</fullName>
    </submittedName>
</protein>
<evidence type="ECO:0000313" key="5">
    <source>
        <dbReference type="Proteomes" id="UP001157914"/>
    </source>
</evidence>
<dbReference type="SUPFAM" id="SSF55347">
    <property type="entry name" value="Glyceraldehyde-3-phosphate dehydrogenase-like, C-terminal domain"/>
    <property type="match status" value="1"/>
</dbReference>
<gene>
    <name evidence="4" type="ORF">SAMN06265374_1884</name>
</gene>
<sequence>MAEPLGVGIIGCGNISRTYFELARVFSGYEIKACADLRRSAAEVRAAEYGVKAMTVRDLLAADDIDLIINLTVPDAHYMVSREILAHDKHVYSEKPLVLRLEDGLALRELADRKQLLVGCAPDTFLGGAPQTARQAIDTGVIGRVTGGTCHMMSHGMEAWHPNPDFFFKPGGGPVLDMGPYYIAALVNLIGPVRRVASLSSSGMATRVIGSGDRKGEKIDVETPTNVHALLEFANDATFTLSTSWDVWSHRHSPIEIYGTKGTLFLPDPNFFGGDVEFASPSGVTETLKAGDHPFAVPNFNDGYEKRANYRGAGLADMVRVLKTGGQPRCSLDGALHALDVLNSILRSGETGTFVNIAHTASKPEALTPEQAAGLLA</sequence>
<keyword evidence="5" id="KW-1185">Reference proteome</keyword>
<name>A0ABY1NU26_9HYPH</name>
<feature type="domain" description="Gfo/Idh/MocA-like oxidoreductase N-terminal" evidence="2">
    <location>
        <begin position="6"/>
        <end position="118"/>
    </location>
</feature>
<comment type="caution">
    <text evidence="4">The sequence shown here is derived from an EMBL/GenBank/DDBJ whole genome shotgun (WGS) entry which is preliminary data.</text>
</comment>
<dbReference type="Pfam" id="PF22725">
    <property type="entry name" value="GFO_IDH_MocA_C3"/>
    <property type="match status" value="1"/>
</dbReference>
<dbReference type="Proteomes" id="UP001157914">
    <property type="component" value="Unassembled WGS sequence"/>
</dbReference>
<dbReference type="SUPFAM" id="SSF51735">
    <property type="entry name" value="NAD(P)-binding Rossmann-fold domains"/>
    <property type="match status" value="1"/>
</dbReference>
<proteinExistence type="predicted"/>
<accession>A0ABY1NU26</accession>
<dbReference type="PANTHER" id="PTHR43818">
    <property type="entry name" value="BCDNA.GH03377"/>
    <property type="match status" value="1"/>
</dbReference>
<evidence type="ECO:0000259" key="2">
    <source>
        <dbReference type="Pfam" id="PF01408"/>
    </source>
</evidence>
<dbReference type="PANTHER" id="PTHR43818:SF11">
    <property type="entry name" value="BCDNA.GH03377"/>
    <property type="match status" value="1"/>
</dbReference>
<dbReference type="RefSeq" id="WP_155190686.1">
    <property type="nucleotide sequence ID" value="NZ_BAAAEA010000003.1"/>
</dbReference>
<dbReference type="InterPro" id="IPR036291">
    <property type="entry name" value="NAD(P)-bd_dom_sf"/>
</dbReference>
<keyword evidence="1" id="KW-0560">Oxidoreductase</keyword>
<evidence type="ECO:0000313" key="4">
    <source>
        <dbReference type="EMBL" id="SMP18182.1"/>
    </source>
</evidence>